<proteinExistence type="predicted"/>
<protein>
    <recommendedName>
        <fullName evidence="3">S1 motif domain-containing protein</fullName>
    </recommendedName>
</protein>
<name>A0ABQ7DA08_BRACR</name>
<comment type="caution">
    <text evidence="1">The sequence shown here is derived from an EMBL/GenBank/DDBJ whole genome shotgun (WGS) entry which is preliminary data.</text>
</comment>
<dbReference type="Proteomes" id="UP000266723">
    <property type="component" value="Unassembled WGS sequence"/>
</dbReference>
<dbReference type="EMBL" id="QGKV02000759">
    <property type="protein sequence ID" value="KAF3569351.1"/>
    <property type="molecule type" value="Genomic_DNA"/>
</dbReference>
<accession>A0ABQ7DA08</accession>
<reference evidence="1 2" key="1">
    <citation type="journal article" date="2020" name="BMC Genomics">
        <title>Intraspecific diversification of the crop wild relative Brassica cretica Lam. using demographic model selection.</title>
        <authorList>
            <person name="Kioukis A."/>
            <person name="Michalopoulou V.A."/>
            <person name="Briers L."/>
            <person name="Pirintsos S."/>
            <person name="Studholme D.J."/>
            <person name="Pavlidis P."/>
            <person name="Sarris P.F."/>
        </authorList>
    </citation>
    <scope>NUCLEOTIDE SEQUENCE [LARGE SCALE GENOMIC DNA]</scope>
    <source>
        <strain evidence="2">cv. PFS-1207/04</strain>
    </source>
</reference>
<organism evidence="1 2">
    <name type="scientific">Brassica cretica</name>
    <name type="common">Mustard</name>
    <dbReference type="NCBI Taxonomy" id="69181"/>
    <lineage>
        <taxon>Eukaryota</taxon>
        <taxon>Viridiplantae</taxon>
        <taxon>Streptophyta</taxon>
        <taxon>Embryophyta</taxon>
        <taxon>Tracheophyta</taxon>
        <taxon>Spermatophyta</taxon>
        <taxon>Magnoliopsida</taxon>
        <taxon>eudicotyledons</taxon>
        <taxon>Gunneridae</taxon>
        <taxon>Pentapetalae</taxon>
        <taxon>rosids</taxon>
        <taxon>malvids</taxon>
        <taxon>Brassicales</taxon>
        <taxon>Brassicaceae</taxon>
        <taxon>Brassiceae</taxon>
        <taxon>Brassica</taxon>
    </lineage>
</organism>
<evidence type="ECO:0008006" key="3">
    <source>
        <dbReference type="Google" id="ProtNLM"/>
    </source>
</evidence>
<gene>
    <name evidence="1" type="ORF">DY000_02017516</name>
</gene>
<evidence type="ECO:0000313" key="1">
    <source>
        <dbReference type="EMBL" id="KAF3569351.1"/>
    </source>
</evidence>
<keyword evidence="2" id="KW-1185">Reference proteome</keyword>
<evidence type="ECO:0000313" key="2">
    <source>
        <dbReference type="Proteomes" id="UP000266723"/>
    </source>
</evidence>
<sequence length="172" mass="18927">MDSGIASLSGAVAWASDSESLFVEPSGPCELVCVGRGGSWPAFRPAPPILPNRGFLLPRSWVFRRTRPAERTGFAFFLGGCQHRRPSDRTGRLYPGRCARFLLLRCSRRNIGVVSTDPKTEFRKLRTKMHGYGMGPGSELSMENWPCSPGELIRGTIELVGRSVSAVRFLGL</sequence>